<feature type="coiled-coil region" evidence="1">
    <location>
        <begin position="1193"/>
        <end position="1220"/>
    </location>
</feature>
<feature type="compositionally biased region" description="Basic and acidic residues" evidence="2">
    <location>
        <begin position="1605"/>
        <end position="1643"/>
    </location>
</feature>
<dbReference type="GO" id="GO:0008017">
    <property type="term" value="F:microtubule binding"/>
    <property type="evidence" value="ECO:0007669"/>
    <property type="project" value="TreeGrafter"/>
</dbReference>
<dbReference type="GO" id="GO:0031122">
    <property type="term" value="P:cytoplasmic microtubule organization"/>
    <property type="evidence" value="ECO:0007669"/>
    <property type="project" value="TreeGrafter"/>
</dbReference>
<sequence length="1665" mass="192629">MDVTLSELLAAFMDSPLVLWVRTLGPLGSSDEVGSEERVSMFMELVDGVFLHKIMTHIDPSPTNQRLNKNVNNDMSLRLHNLSVLTRHIRTYYQETLQQAIVMPLPNILCICERKEEMIEKIKLLDIETQAAIVSHIQEVTHNQLNVLDLSWLDEGLELTQKELEPLSRNMAVSLQQLIDQREKANELIVDLTQERDYLSSQHNPDPGQSCGDVRVSNPTTAMTGSGLTKEEKQHLSVELADTKAKLRRYRQELEEKTEQFMDSKHEVERLDQELQRLRQENQSLSCEARSIRAYRDEVDSLRERAARVDRLETELSRCKEKLNDVHFYKTRMEELREDNLTLMETKVLLEEQLTASRGRCDKLHTLEKDNLLLRAKIHDLEMERDNERRRLEELVEENMLLEIGQKQSMNESAHLGWELEQLTKNHDNTNTETRTSLVHELNECVSSRALKLEKENRELQASIEKLKEDNHVLQEKQLHTQELNRENQSLSKKLERLQVLLDQERLTNQDMESLGEEILKEKQSLDRELHTLRAEKDRQISELESEKQHLSDVVASLQERAQSNNEARVREVEAENRLLHQNITDTSSRFASLETQLKLANEEAERLRERAGRCEDVEREAARLERSRDVASLRACSERSEALEKQVSSLEQDIHKLNWEAEEAQREIQRLGRHETESGLLSKENLDLRCSLENMRSSCTRLATLQEEHKEAQREAQELQGRLEEAREEAQGERKRAERLELNVASLNKDKHCLAEEIQRRKEEREEIERDRRETQAREEELRRELGELKEEQRRRNEIDKERKKLQLDLEQSEKARKHLEKESWRFRTVLEGKETELDEKNRHLATVEKESAALSKEVDRLKEVAVKAKELERENKELQKQATIDKRTLATLREELVSEKLSVQQQSVELERLNEELEKIGLNREKLLQQEHTLEDSRYRLLESRLEETVQQMMKIKEEKISCLEKKVEENNTVNTTLLAELVTVRKCEEKGDHNSQQHSGSDGDHRSATAELLRLKDRLIDVEKNNASLQTESSLLKEQLRQLENQNTSLNNQMLALQRHTTALQEQNSALHTQTAKQQVENSTLSSQSASLMAQNAVLQGQVTALEMEVESWQRQREEAWRGRENVLSDHERLLSVHERQAHEYEQLIAQHAMLKGKQRALESEHRMLQSKYYNLVQQKEKWEEQEGRGRKEKEELNQHIQKNQLLQQENLQLKTELISVKSSLSSSQVEMSKWRAKYDSLMEQHQGLDLTMTKLDNHCELLSRLKGNLEEENHHLLSQINLLSQQNHTLLERSMESKELYHQEQKLYIDKLNALRRQKEKLEEKIMDQYKFYDPTPKNDDFKGLSQSQQALSRSSTLPYDHIPQRAQPQHGVSLRTRTRPSSPGSEMVTLEEFLQESNIQSPPVSTGSREDLVMDYFTRSPVPTVPAARDQVTPTSYVMPTIQSTDQRPGQSVKPLPRQPVGQSPASGQPASQRTGQSLSRAFSLASADLLRSNGPDSIRGNEGQSDVAVRRQGVGANGRERPLSARLTGSTNHLGDCSFANPPIHHSTSLNLQTERYAERERERGRTAASPNGPTSSTPYHHRGEVAMVTPVRAVPATRPEEASGHGDVFREERTSDSSHVKKESERARCSSVERPKSTPASPDPNNDPQTVWYEYGCV</sequence>
<evidence type="ECO:0000256" key="2">
    <source>
        <dbReference type="SAM" id="MobiDB-lite"/>
    </source>
</evidence>
<feature type="compositionally biased region" description="Polar residues" evidence="2">
    <location>
        <begin position="1645"/>
        <end position="1656"/>
    </location>
</feature>
<evidence type="ECO:0000313" key="3">
    <source>
        <dbReference type="Ensembl" id="ENSMMOP00000006202.1"/>
    </source>
</evidence>
<dbReference type="PANTHER" id="PTHR18947:SF31">
    <property type="entry name" value="PROTEIN DAPLE"/>
    <property type="match status" value="1"/>
</dbReference>
<feature type="region of interest" description="Disordered" evidence="2">
    <location>
        <begin position="1498"/>
        <end position="1659"/>
    </location>
</feature>
<dbReference type="SUPFAM" id="SSF116907">
    <property type="entry name" value="Hook domain"/>
    <property type="match status" value="1"/>
</dbReference>
<protein>
    <submittedName>
        <fullName evidence="3">Uncharacterized protein</fullName>
    </submittedName>
</protein>
<feature type="compositionally biased region" description="Polar residues" evidence="2">
    <location>
        <begin position="217"/>
        <end position="226"/>
    </location>
</feature>
<dbReference type="GO" id="GO:0005813">
    <property type="term" value="C:centrosome"/>
    <property type="evidence" value="ECO:0007669"/>
    <property type="project" value="TreeGrafter"/>
</dbReference>
<evidence type="ECO:0000256" key="1">
    <source>
        <dbReference type="SAM" id="Coils"/>
    </source>
</evidence>
<feature type="coiled-coil region" evidence="1">
    <location>
        <begin position="1008"/>
        <end position="1063"/>
    </location>
</feature>
<name>A0A3Q3W3H9_MOLML</name>
<accession>A0A3Q3W3H9</accession>
<keyword evidence="4" id="KW-1185">Reference proteome</keyword>
<feature type="compositionally biased region" description="Polar residues" evidence="2">
    <location>
        <begin position="1576"/>
        <end position="1585"/>
    </location>
</feature>
<feature type="compositionally biased region" description="Polar residues" evidence="2">
    <location>
        <begin position="1446"/>
        <end position="1455"/>
    </location>
</feature>
<feature type="compositionally biased region" description="Polar residues" evidence="2">
    <location>
        <begin position="1466"/>
        <end position="1484"/>
    </location>
</feature>
<dbReference type="GO" id="GO:0051959">
    <property type="term" value="F:dynein light intermediate chain binding"/>
    <property type="evidence" value="ECO:0007669"/>
    <property type="project" value="TreeGrafter"/>
</dbReference>
<proteinExistence type="predicted"/>
<dbReference type="Proteomes" id="UP000261620">
    <property type="component" value="Unplaced"/>
</dbReference>
<dbReference type="OMA" id="RHNASDP"/>
<feature type="coiled-coil region" evidence="1">
    <location>
        <begin position="1270"/>
        <end position="1336"/>
    </location>
</feature>
<dbReference type="GO" id="GO:0030705">
    <property type="term" value="P:cytoskeleton-dependent intracellular transport"/>
    <property type="evidence" value="ECO:0007669"/>
    <property type="project" value="TreeGrafter"/>
</dbReference>
<evidence type="ECO:0000313" key="4">
    <source>
        <dbReference type="Proteomes" id="UP000261620"/>
    </source>
</evidence>
<feature type="compositionally biased region" description="Basic and acidic residues" evidence="2">
    <location>
        <begin position="1562"/>
        <end position="1572"/>
    </location>
</feature>
<feature type="coiled-coil region" evidence="1">
    <location>
        <begin position="233"/>
        <end position="398"/>
    </location>
</feature>
<feature type="region of interest" description="Disordered" evidence="2">
    <location>
        <begin position="711"/>
        <end position="737"/>
    </location>
</feature>
<dbReference type="InterPro" id="IPR036872">
    <property type="entry name" value="CH_dom_sf"/>
</dbReference>
<feature type="region of interest" description="Disordered" evidence="2">
    <location>
        <begin position="1446"/>
        <end position="1484"/>
    </location>
</feature>
<reference evidence="3" key="2">
    <citation type="submission" date="2025-09" db="UniProtKB">
        <authorList>
            <consortium name="Ensembl"/>
        </authorList>
    </citation>
    <scope>IDENTIFICATION</scope>
</reference>
<dbReference type="PANTHER" id="PTHR18947">
    <property type="entry name" value="HOOK PROTEINS"/>
    <property type="match status" value="1"/>
</dbReference>
<dbReference type="Gene3D" id="1.10.418.10">
    <property type="entry name" value="Calponin-like domain"/>
    <property type="match status" value="1"/>
</dbReference>
<feature type="region of interest" description="Disordered" evidence="2">
    <location>
        <begin position="199"/>
        <end position="226"/>
    </location>
</feature>
<dbReference type="Ensembl" id="ENSMMOT00000006314.1">
    <property type="protein sequence ID" value="ENSMMOP00000006202.1"/>
    <property type="gene ID" value="ENSMMOG00000004847.1"/>
</dbReference>
<feature type="region of interest" description="Disordered" evidence="2">
    <location>
        <begin position="1341"/>
        <end position="1390"/>
    </location>
</feature>
<keyword evidence="1" id="KW-0175">Coiled coil</keyword>
<feature type="coiled-coil region" evidence="1">
    <location>
        <begin position="1099"/>
        <end position="1168"/>
    </location>
</feature>
<organism evidence="3 4">
    <name type="scientific">Mola mola</name>
    <name type="common">Ocean sunfish</name>
    <name type="synonym">Tetraodon mola</name>
    <dbReference type="NCBI Taxonomy" id="94237"/>
    <lineage>
        <taxon>Eukaryota</taxon>
        <taxon>Metazoa</taxon>
        <taxon>Chordata</taxon>
        <taxon>Craniata</taxon>
        <taxon>Vertebrata</taxon>
        <taxon>Euteleostomi</taxon>
        <taxon>Actinopterygii</taxon>
        <taxon>Neopterygii</taxon>
        <taxon>Teleostei</taxon>
        <taxon>Neoteleostei</taxon>
        <taxon>Acanthomorphata</taxon>
        <taxon>Eupercaria</taxon>
        <taxon>Tetraodontiformes</taxon>
        <taxon>Molidae</taxon>
        <taxon>Mola</taxon>
    </lineage>
</organism>
<dbReference type="GO" id="GO:0005737">
    <property type="term" value="C:cytoplasm"/>
    <property type="evidence" value="ECO:0007669"/>
    <property type="project" value="TreeGrafter"/>
</dbReference>
<reference evidence="3" key="1">
    <citation type="submission" date="2025-08" db="UniProtKB">
        <authorList>
            <consortium name="Ensembl"/>
        </authorList>
    </citation>
    <scope>IDENTIFICATION</scope>
</reference>
<feature type="compositionally biased region" description="Low complexity" evidence="2">
    <location>
        <begin position="1349"/>
        <end position="1362"/>
    </location>
</feature>